<proteinExistence type="predicted"/>
<keyword evidence="2" id="KW-1185">Reference proteome</keyword>
<dbReference type="EMBL" id="JAFJYH010000114">
    <property type="protein sequence ID" value="KAG4419036.1"/>
    <property type="molecule type" value="Genomic_DNA"/>
</dbReference>
<name>A0A8H7W652_9HELO</name>
<reference evidence="1" key="1">
    <citation type="submission" date="2021-02" db="EMBL/GenBank/DDBJ databases">
        <title>Genome sequence Cadophora malorum strain M34.</title>
        <authorList>
            <person name="Stefanovic E."/>
            <person name="Vu D."/>
            <person name="Scully C."/>
            <person name="Dijksterhuis J."/>
            <person name="Roader J."/>
            <person name="Houbraken J."/>
        </authorList>
    </citation>
    <scope>NUCLEOTIDE SEQUENCE</scope>
    <source>
        <strain evidence="1">M34</strain>
    </source>
</reference>
<dbReference type="AlphaFoldDB" id="A0A8H7W652"/>
<comment type="caution">
    <text evidence="1">The sequence shown here is derived from an EMBL/GenBank/DDBJ whole genome shotgun (WGS) entry which is preliminary data.</text>
</comment>
<evidence type="ECO:0000313" key="2">
    <source>
        <dbReference type="Proteomes" id="UP000664132"/>
    </source>
</evidence>
<sequence>MQENDEYRSLNQRISAAVERKSKAVLFGQLKQDNCNECNRQTMDRDLCKICQNCLNKFRGKESDRDIVDEFLGSAQPGDHSIEAMMKKHGWIRKEGRH</sequence>
<organism evidence="1 2">
    <name type="scientific">Cadophora malorum</name>
    <dbReference type="NCBI Taxonomy" id="108018"/>
    <lineage>
        <taxon>Eukaryota</taxon>
        <taxon>Fungi</taxon>
        <taxon>Dikarya</taxon>
        <taxon>Ascomycota</taxon>
        <taxon>Pezizomycotina</taxon>
        <taxon>Leotiomycetes</taxon>
        <taxon>Helotiales</taxon>
        <taxon>Ploettnerulaceae</taxon>
        <taxon>Cadophora</taxon>
    </lineage>
</organism>
<evidence type="ECO:0000313" key="1">
    <source>
        <dbReference type="EMBL" id="KAG4419036.1"/>
    </source>
</evidence>
<protein>
    <submittedName>
        <fullName evidence="1">Uncharacterized protein</fullName>
    </submittedName>
</protein>
<accession>A0A8H7W652</accession>
<gene>
    <name evidence="1" type="ORF">IFR04_007812</name>
</gene>
<dbReference type="Proteomes" id="UP000664132">
    <property type="component" value="Unassembled WGS sequence"/>
</dbReference>